<dbReference type="Proteomes" id="UP001152872">
    <property type="component" value="Unassembled WGS sequence"/>
</dbReference>
<gene>
    <name evidence="3" type="ORF">FEV09_04845</name>
</gene>
<sequence>MSQPISLQVTTNLNELVQVLNWFDNIDHGSVPNIDWLMCKTALAEIFTNAVRHAHKNLPPETPITLEASLTEETIEIKVFDYGEVFDLATKLEKMVEADINATGGRGLHLINQVVDSFTCHQTADGRNYIQIRKKYLSTR</sequence>
<dbReference type="InterPro" id="IPR050267">
    <property type="entry name" value="Anti-sigma-factor_SerPK"/>
</dbReference>
<evidence type="ECO:0000313" key="3">
    <source>
        <dbReference type="EMBL" id="MDG3493878.1"/>
    </source>
</evidence>
<dbReference type="SUPFAM" id="SSF55874">
    <property type="entry name" value="ATPase domain of HSP90 chaperone/DNA topoisomerase II/histidine kinase"/>
    <property type="match status" value="1"/>
</dbReference>
<protein>
    <submittedName>
        <fullName evidence="3">Anti-sigma regulatory factor</fullName>
    </submittedName>
</protein>
<organism evidence="3 4">
    <name type="scientific">Pseudanabaena catenata USMAC16</name>
    <dbReference type="NCBI Taxonomy" id="1855837"/>
    <lineage>
        <taxon>Bacteria</taxon>
        <taxon>Bacillati</taxon>
        <taxon>Cyanobacteriota</taxon>
        <taxon>Cyanophyceae</taxon>
        <taxon>Pseudanabaenales</taxon>
        <taxon>Pseudanabaenaceae</taxon>
        <taxon>Pseudanabaena</taxon>
    </lineage>
</organism>
<name>A0A9X4M6X5_9CYAN</name>
<comment type="caution">
    <text evidence="3">The sequence shown here is derived from an EMBL/GenBank/DDBJ whole genome shotgun (WGS) entry which is preliminary data.</text>
</comment>
<feature type="domain" description="Histidine kinase/HSP90-like ATPase" evidence="2">
    <location>
        <begin position="14"/>
        <end position="133"/>
    </location>
</feature>
<dbReference type="GO" id="GO:0004674">
    <property type="term" value="F:protein serine/threonine kinase activity"/>
    <property type="evidence" value="ECO:0007669"/>
    <property type="project" value="UniProtKB-KW"/>
</dbReference>
<keyword evidence="4" id="KW-1185">Reference proteome</keyword>
<dbReference type="EMBL" id="VBTY01000025">
    <property type="protein sequence ID" value="MDG3493878.1"/>
    <property type="molecule type" value="Genomic_DNA"/>
</dbReference>
<dbReference type="Gene3D" id="3.30.565.10">
    <property type="entry name" value="Histidine kinase-like ATPase, C-terminal domain"/>
    <property type="match status" value="1"/>
</dbReference>
<dbReference type="PANTHER" id="PTHR35526:SF3">
    <property type="entry name" value="ANTI-SIGMA-F FACTOR RSBW"/>
    <property type="match status" value="1"/>
</dbReference>
<dbReference type="InterPro" id="IPR036890">
    <property type="entry name" value="HATPase_C_sf"/>
</dbReference>
<keyword evidence="1" id="KW-0418">Kinase</keyword>
<evidence type="ECO:0000313" key="4">
    <source>
        <dbReference type="Proteomes" id="UP001152872"/>
    </source>
</evidence>
<dbReference type="Pfam" id="PF13581">
    <property type="entry name" value="HATPase_c_2"/>
    <property type="match status" value="1"/>
</dbReference>
<dbReference type="InterPro" id="IPR003594">
    <property type="entry name" value="HATPase_dom"/>
</dbReference>
<proteinExistence type="predicted"/>
<evidence type="ECO:0000259" key="2">
    <source>
        <dbReference type="Pfam" id="PF13581"/>
    </source>
</evidence>
<dbReference type="RefSeq" id="WP_009625933.1">
    <property type="nucleotide sequence ID" value="NZ_VBTY01000025.1"/>
</dbReference>
<dbReference type="AlphaFoldDB" id="A0A9X4M6X5"/>
<dbReference type="PANTHER" id="PTHR35526">
    <property type="entry name" value="ANTI-SIGMA-F FACTOR RSBW-RELATED"/>
    <property type="match status" value="1"/>
</dbReference>
<reference evidence="3" key="1">
    <citation type="submission" date="2019-05" db="EMBL/GenBank/DDBJ databases">
        <title>Whole genome sequencing of Pseudanabaena catenata USMAC16.</title>
        <authorList>
            <person name="Khan Z."/>
            <person name="Omar W.M."/>
            <person name="Convey P."/>
            <person name="Merican F."/>
            <person name="Najimudin N."/>
        </authorList>
    </citation>
    <scope>NUCLEOTIDE SEQUENCE</scope>
    <source>
        <strain evidence="3">USMAC16</strain>
    </source>
</reference>
<dbReference type="CDD" id="cd16936">
    <property type="entry name" value="HATPase_RsbW-like"/>
    <property type="match status" value="1"/>
</dbReference>
<evidence type="ECO:0000256" key="1">
    <source>
        <dbReference type="ARBA" id="ARBA00022527"/>
    </source>
</evidence>
<keyword evidence="1" id="KW-0808">Transferase</keyword>
<accession>A0A9X4M6X5</accession>
<keyword evidence="1" id="KW-0723">Serine/threonine-protein kinase</keyword>